<sequence length="125" mass="14519">MEDNNDANNNFEDLTAYQEKTLKINKAIRTCLKFTEKVNSIVPLDSTDKLSDGSVVNETLIYIKNVCRAEKIGNFVFIENLTESNEIIELLRFYVVFEEYVIYCTVKNSKIIGDKFQTKKYRIKA</sequence>
<protein>
    <submittedName>
        <fullName evidence="1">Uncharacterized protein</fullName>
    </submittedName>
</protein>
<evidence type="ECO:0000313" key="1">
    <source>
        <dbReference type="EMBL" id="BBO85788.1"/>
    </source>
</evidence>
<dbReference type="RefSeq" id="WP_155325280.1">
    <property type="nucleotide sequence ID" value="NZ_AP021876.1"/>
</dbReference>
<dbReference type="Proteomes" id="UP000425960">
    <property type="component" value="Chromosome"/>
</dbReference>
<evidence type="ECO:0000313" key="2">
    <source>
        <dbReference type="Proteomes" id="UP000425960"/>
    </source>
</evidence>
<dbReference type="AlphaFoldDB" id="A0A5K8A013"/>
<gene>
    <name evidence="1" type="ORF">DSCO28_63540</name>
</gene>
<proteinExistence type="predicted"/>
<dbReference type="KEGG" id="dov:DSCO28_63540"/>
<organism evidence="1 2">
    <name type="scientific">Desulfosarcina ovata subsp. sediminis</name>
    <dbReference type="NCBI Taxonomy" id="885957"/>
    <lineage>
        <taxon>Bacteria</taxon>
        <taxon>Pseudomonadati</taxon>
        <taxon>Thermodesulfobacteriota</taxon>
        <taxon>Desulfobacteria</taxon>
        <taxon>Desulfobacterales</taxon>
        <taxon>Desulfosarcinaceae</taxon>
        <taxon>Desulfosarcina</taxon>
    </lineage>
</organism>
<name>A0A5K8A013_9BACT</name>
<accession>A0A5K8A013</accession>
<reference evidence="1 2" key="1">
    <citation type="submission" date="2019-11" db="EMBL/GenBank/DDBJ databases">
        <title>Comparative genomics of hydrocarbon-degrading Desulfosarcina strains.</title>
        <authorList>
            <person name="Watanabe M."/>
            <person name="Kojima H."/>
            <person name="Fukui M."/>
        </authorList>
    </citation>
    <scope>NUCLEOTIDE SEQUENCE [LARGE SCALE GENOMIC DNA]</scope>
    <source>
        <strain evidence="1 2">28bB2T</strain>
    </source>
</reference>
<dbReference type="EMBL" id="AP021876">
    <property type="protein sequence ID" value="BBO85788.1"/>
    <property type="molecule type" value="Genomic_DNA"/>
</dbReference>